<evidence type="ECO:0000313" key="2">
    <source>
        <dbReference type="Proteomes" id="UP000197138"/>
    </source>
</evidence>
<reference evidence="2" key="1">
    <citation type="journal article" date="2017" name="Plant J.">
        <title>The pomegranate (Punica granatum L.) genome and the genomics of punicalagin biosynthesis.</title>
        <authorList>
            <person name="Qin G."/>
            <person name="Xu C."/>
            <person name="Ming R."/>
            <person name="Tang H."/>
            <person name="Guyot R."/>
            <person name="Kramer E.M."/>
            <person name="Hu Y."/>
            <person name="Yi X."/>
            <person name="Qi Y."/>
            <person name="Xu X."/>
            <person name="Gao Z."/>
            <person name="Pan H."/>
            <person name="Jian J."/>
            <person name="Tian Y."/>
            <person name="Yue Z."/>
            <person name="Xu Y."/>
        </authorList>
    </citation>
    <scope>NUCLEOTIDE SEQUENCE [LARGE SCALE GENOMIC DNA]</scope>
    <source>
        <strain evidence="2">cv. Dabenzi</strain>
    </source>
</reference>
<comment type="caution">
    <text evidence="1">The sequence shown here is derived from an EMBL/GenBank/DDBJ whole genome shotgun (WGS) entry which is preliminary data.</text>
</comment>
<gene>
    <name evidence="1" type="ORF">CDL15_Pgr003926</name>
</gene>
<proteinExistence type="predicted"/>
<protein>
    <submittedName>
        <fullName evidence="1">Uncharacterized protein</fullName>
    </submittedName>
</protein>
<evidence type="ECO:0000313" key="1">
    <source>
        <dbReference type="EMBL" id="OWM69325.1"/>
    </source>
</evidence>
<dbReference type="Proteomes" id="UP000197138">
    <property type="component" value="Unassembled WGS sequence"/>
</dbReference>
<organism evidence="1 2">
    <name type="scientific">Punica granatum</name>
    <name type="common">Pomegranate</name>
    <dbReference type="NCBI Taxonomy" id="22663"/>
    <lineage>
        <taxon>Eukaryota</taxon>
        <taxon>Viridiplantae</taxon>
        <taxon>Streptophyta</taxon>
        <taxon>Embryophyta</taxon>
        <taxon>Tracheophyta</taxon>
        <taxon>Spermatophyta</taxon>
        <taxon>Magnoliopsida</taxon>
        <taxon>eudicotyledons</taxon>
        <taxon>Gunneridae</taxon>
        <taxon>Pentapetalae</taxon>
        <taxon>rosids</taxon>
        <taxon>malvids</taxon>
        <taxon>Myrtales</taxon>
        <taxon>Lythraceae</taxon>
        <taxon>Punica</taxon>
    </lineage>
</organism>
<dbReference type="AlphaFoldDB" id="A0A218W965"/>
<name>A0A218W965_PUNGR</name>
<accession>A0A218W965</accession>
<dbReference type="EMBL" id="MTKT01004905">
    <property type="protein sequence ID" value="OWM69325.1"/>
    <property type="molecule type" value="Genomic_DNA"/>
</dbReference>
<sequence>MFASGFPIVNSDPGFGREFSCRKPVGPKWGADSLPLFGCMLAWSIPGRSSAYRENDLSREVDMSPSAGSILWDSRLRLLEGIDLPKTGLAVRAVAWLLGMAQSCDVGLEL</sequence>